<evidence type="ECO:0000313" key="3">
    <source>
        <dbReference type="Proteomes" id="UP000009026"/>
    </source>
</evidence>
<organism evidence="2 3">
    <name type="scientific">Pseudomyxococcus hansupus</name>
    <dbReference type="NCBI Taxonomy" id="1297742"/>
    <lineage>
        <taxon>Bacteria</taxon>
        <taxon>Pseudomonadati</taxon>
        <taxon>Myxococcota</taxon>
        <taxon>Myxococcia</taxon>
        <taxon>Myxococcales</taxon>
        <taxon>Cystobacterineae</taxon>
        <taxon>Myxococcaceae</taxon>
        <taxon>Pseudomyxococcus</taxon>
    </lineage>
</organism>
<evidence type="ECO:0000256" key="1">
    <source>
        <dbReference type="SAM" id="MobiDB-lite"/>
    </source>
</evidence>
<feature type="region of interest" description="Disordered" evidence="1">
    <location>
        <begin position="1"/>
        <end position="29"/>
    </location>
</feature>
<dbReference type="EMBL" id="CP012109">
    <property type="protein sequence ID" value="AKQ67849.1"/>
    <property type="molecule type" value="Genomic_DNA"/>
</dbReference>
<reference evidence="2 3" key="1">
    <citation type="journal article" date="2016" name="PLoS ONE">
        <title>Complete Genome Sequence and Comparative Genomics of a Novel Myxobacterium Myxococcus hansupus.</title>
        <authorList>
            <person name="Sharma G."/>
            <person name="Narwani T."/>
            <person name="Subramanian S."/>
        </authorList>
    </citation>
    <scope>NUCLEOTIDE SEQUENCE [LARGE SCALE GENOMIC DNA]</scope>
    <source>
        <strain evidence="3">mixupus</strain>
    </source>
</reference>
<dbReference type="Proteomes" id="UP000009026">
    <property type="component" value="Chromosome"/>
</dbReference>
<dbReference type="STRING" id="1297742.A176_004761"/>
<protein>
    <submittedName>
        <fullName evidence="2">Uncharacterized protein</fullName>
    </submittedName>
</protein>
<keyword evidence="3" id="KW-1185">Reference proteome</keyword>
<evidence type="ECO:0000313" key="2">
    <source>
        <dbReference type="EMBL" id="AKQ67849.1"/>
    </source>
</evidence>
<dbReference type="AlphaFoldDB" id="A0A0H4WYH0"/>
<dbReference type="KEGG" id="mym:A176_004761"/>
<gene>
    <name evidence="2" type="ORF">A176_004761</name>
</gene>
<sequence>MRGFGETGTLRPTAHARGQKPHHQAEPALLPHRGWISHCTPPATIRVMYTTYASW</sequence>
<name>A0A0H4WYH0_9BACT</name>
<proteinExistence type="predicted"/>
<accession>A0A0H4WYH0</accession>